<comment type="caution">
    <text evidence="1">The sequence shown here is derived from an EMBL/GenBank/DDBJ whole genome shotgun (WGS) entry which is preliminary data.</text>
</comment>
<feature type="non-terminal residue" evidence="1">
    <location>
        <position position="1"/>
    </location>
</feature>
<sequence>GSWESHLARLSVFATAPQIDPEDLCLSTVFVITAGTFCPIKAQSLPTWVSWMFEMDVGVDCLPSELLKAEM</sequence>
<reference evidence="1 2" key="1">
    <citation type="submission" date="2016-02" db="EMBL/GenBank/DDBJ databases">
        <title>Genome analysis of coral dinoflagellate symbionts highlights evolutionary adaptations to a symbiotic lifestyle.</title>
        <authorList>
            <person name="Aranda M."/>
            <person name="Li Y."/>
            <person name="Liew Y.J."/>
            <person name="Baumgarten S."/>
            <person name="Simakov O."/>
            <person name="Wilson M."/>
            <person name="Piel J."/>
            <person name="Ashoor H."/>
            <person name="Bougouffa S."/>
            <person name="Bajic V.B."/>
            <person name="Ryu T."/>
            <person name="Ravasi T."/>
            <person name="Bayer T."/>
            <person name="Micklem G."/>
            <person name="Kim H."/>
            <person name="Bhak J."/>
            <person name="Lajeunesse T.C."/>
            <person name="Voolstra C.R."/>
        </authorList>
    </citation>
    <scope>NUCLEOTIDE SEQUENCE [LARGE SCALE GENOMIC DNA]</scope>
    <source>
        <strain evidence="1 2">CCMP2467</strain>
    </source>
</reference>
<organism evidence="1 2">
    <name type="scientific">Symbiodinium microadriaticum</name>
    <name type="common">Dinoflagellate</name>
    <name type="synonym">Zooxanthella microadriatica</name>
    <dbReference type="NCBI Taxonomy" id="2951"/>
    <lineage>
        <taxon>Eukaryota</taxon>
        <taxon>Sar</taxon>
        <taxon>Alveolata</taxon>
        <taxon>Dinophyceae</taxon>
        <taxon>Suessiales</taxon>
        <taxon>Symbiodiniaceae</taxon>
        <taxon>Symbiodinium</taxon>
    </lineage>
</organism>
<dbReference type="AlphaFoldDB" id="A0A1Q9BW60"/>
<accession>A0A1Q9BW60</accession>
<evidence type="ECO:0000313" key="2">
    <source>
        <dbReference type="Proteomes" id="UP000186817"/>
    </source>
</evidence>
<gene>
    <name evidence="1" type="ORF">AK812_SmicGene45437</name>
</gene>
<evidence type="ECO:0000313" key="1">
    <source>
        <dbReference type="EMBL" id="OLP74892.1"/>
    </source>
</evidence>
<dbReference type="Proteomes" id="UP000186817">
    <property type="component" value="Unassembled WGS sequence"/>
</dbReference>
<protein>
    <submittedName>
        <fullName evidence="1">Uncharacterized protein</fullName>
    </submittedName>
</protein>
<proteinExistence type="predicted"/>
<dbReference type="EMBL" id="LSRX01003079">
    <property type="protein sequence ID" value="OLP74892.1"/>
    <property type="molecule type" value="Genomic_DNA"/>
</dbReference>
<keyword evidence="2" id="KW-1185">Reference proteome</keyword>
<name>A0A1Q9BW60_SYMMI</name>